<dbReference type="Pfam" id="PF08220">
    <property type="entry name" value="HTH_DeoR"/>
    <property type="match status" value="1"/>
</dbReference>
<dbReference type="SUPFAM" id="SSF100950">
    <property type="entry name" value="NagB/RpiA/CoA transferase-like"/>
    <property type="match status" value="1"/>
</dbReference>
<dbReference type="PROSITE" id="PS51000">
    <property type="entry name" value="HTH_DEOR_2"/>
    <property type="match status" value="1"/>
</dbReference>
<keyword evidence="6" id="KW-1185">Reference proteome</keyword>
<dbReference type="Gene3D" id="3.40.50.1360">
    <property type="match status" value="1"/>
</dbReference>
<proteinExistence type="predicted"/>
<keyword evidence="3" id="KW-0804">Transcription</keyword>
<dbReference type="NCBIfam" id="NF040755">
    <property type="entry name" value="AgaR"/>
    <property type="match status" value="1"/>
</dbReference>
<dbReference type="SMART" id="SM01134">
    <property type="entry name" value="DeoRC"/>
    <property type="match status" value="1"/>
</dbReference>
<dbReference type="GO" id="GO:0003677">
    <property type="term" value="F:DNA binding"/>
    <property type="evidence" value="ECO:0007669"/>
    <property type="project" value="UniProtKB-KW"/>
</dbReference>
<sequence>MSAKKSIPATSERREKIIVLLRQDGAVQVNDLALLFGVSAVTIRNDLAFLEKLGMATRAYGGALLCDVPNLTSERTIETKQTENLYIKQSIARMAASMIMPGSAIILDSGTTTYEIALQLKDKQDITVMTNGMNVANALLDAQGVEVLLTGGRLRRSSQSFYGSRAEQALENYHFDKLFLGVDGLSLAQGITTHHEDEARMNRRMCEVSRQIIVVTDSSKFNRVSLHRIIDISRINTLITDSGLSDRLRSGLVEQGVEVLLVDQEAEGCSS</sequence>
<dbReference type="NCBIfam" id="NF007316">
    <property type="entry name" value="PRK09802.1"/>
    <property type="match status" value="1"/>
</dbReference>
<dbReference type="Pfam" id="PF00455">
    <property type="entry name" value="DeoRC"/>
    <property type="match status" value="1"/>
</dbReference>
<evidence type="ECO:0000256" key="3">
    <source>
        <dbReference type="ARBA" id="ARBA00023163"/>
    </source>
</evidence>
<evidence type="ECO:0000313" key="6">
    <source>
        <dbReference type="Proteomes" id="UP000036196"/>
    </source>
</evidence>
<reference evidence="5 6" key="1">
    <citation type="submission" date="2015-05" db="EMBL/GenBank/DDBJ databases">
        <title>Genome sequences of Pluralibacter gergoviae.</title>
        <authorList>
            <person name="Greninger A.L."/>
            <person name="Miller S."/>
        </authorList>
    </citation>
    <scope>NUCLEOTIDE SEQUENCE [LARGE SCALE GENOMIC DNA]</scope>
    <source>
        <strain evidence="5 6">JS81F13</strain>
    </source>
</reference>
<dbReference type="InterPro" id="IPR001034">
    <property type="entry name" value="DeoR_HTH"/>
</dbReference>
<dbReference type="PANTHER" id="PTHR30363:SF44">
    <property type="entry name" value="AGA OPERON TRANSCRIPTIONAL REPRESSOR-RELATED"/>
    <property type="match status" value="1"/>
</dbReference>
<evidence type="ECO:0000256" key="2">
    <source>
        <dbReference type="ARBA" id="ARBA00023125"/>
    </source>
</evidence>
<evidence type="ECO:0000313" key="5">
    <source>
        <dbReference type="EMBL" id="KMK09409.1"/>
    </source>
</evidence>
<dbReference type="AlphaFoldDB" id="A0A0J5KTN8"/>
<dbReference type="PANTHER" id="PTHR30363">
    <property type="entry name" value="HTH-TYPE TRANSCRIPTIONAL REGULATOR SRLR-RELATED"/>
    <property type="match status" value="1"/>
</dbReference>
<dbReference type="InterPro" id="IPR036388">
    <property type="entry name" value="WH-like_DNA-bd_sf"/>
</dbReference>
<dbReference type="Proteomes" id="UP000036196">
    <property type="component" value="Unassembled WGS sequence"/>
</dbReference>
<accession>A0A0J5KTN8</accession>
<dbReference type="InterPro" id="IPR036390">
    <property type="entry name" value="WH_DNA-bd_sf"/>
</dbReference>
<evidence type="ECO:0000256" key="1">
    <source>
        <dbReference type="ARBA" id="ARBA00023015"/>
    </source>
</evidence>
<dbReference type="InterPro" id="IPR050313">
    <property type="entry name" value="Carb_Metab_HTH_regulators"/>
</dbReference>
<keyword evidence="2" id="KW-0238">DNA-binding</keyword>
<dbReference type="EMBL" id="LDZF01000042">
    <property type="protein sequence ID" value="KMK09409.1"/>
    <property type="molecule type" value="Genomic_DNA"/>
</dbReference>
<organism evidence="5 6">
    <name type="scientific">Pluralibacter gergoviae</name>
    <name type="common">Enterobacter gergoviae</name>
    <dbReference type="NCBI Taxonomy" id="61647"/>
    <lineage>
        <taxon>Bacteria</taxon>
        <taxon>Pseudomonadati</taxon>
        <taxon>Pseudomonadota</taxon>
        <taxon>Gammaproteobacteria</taxon>
        <taxon>Enterobacterales</taxon>
        <taxon>Enterobacteriaceae</taxon>
        <taxon>Pluralibacter</taxon>
    </lineage>
</organism>
<comment type="caution">
    <text evidence="5">The sequence shown here is derived from an EMBL/GenBank/DDBJ whole genome shotgun (WGS) entry which is preliminary data.</text>
</comment>
<dbReference type="GO" id="GO:0003700">
    <property type="term" value="F:DNA-binding transcription factor activity"/>
    <property type="evidence" value="ECO:0007669"/>
    <property type="project" value="InterPro"/>
</dbReference>
<keyword evidence="1" id="KW-0805">Transcription regulation</keyword>
<gene>
    <name evidence="5" type="ORF">ABW06_24250</name>
</gene>
<feature type="domain" description="HTH deoR-type" evidence="4">
    <location>
        <begin position="10"/>
        <end position="65"/>
    </location>
</feature>
<dbReference type="PATRIC" id="fig|61647.15.peg.4057"/>
<evidence type="ECO:0000259" key="4">
    <source>
        <dbReference type="PROSITE" id="PS51000"/>
    </source>
</evidence>
<dbReference type="InterPro" id="IPR014036">
    <property type="entry name" value="DeoR-like_C"/>
</dbReference>
<name>A0A0J5KTN8_PLUGE</name>
<dbReference type="SUPFAM" id="SSF46785">
    <property type="entry name" value="Winged helix' DNA-binding domain"/>
    <property type="match status" value="1"/>
</dbReference>
<dbReference type="SMART" id="SM00420">
    <property type="entry name" value="HTH_DEOR"/>
    <property type="match status" value="1"/>
</dbReference>
<dbReference type="Gene3D" id="1.10.10.10">
    <property type="entry name" value="Winged helix-like DNA-binding domain superfamily/Winged helix DNA-binding domain"/>
    <property type="match status" value="1"/>
</dbReference>
<dbReference type="InterPro" id="IPR018356">
    <property type="entry name" value="Tscrpt_reg_HTH_DeoR_CS"/>
</dbReference>
<protein>
    <submittedName>
        <fullName evidence="5">Transcriptional regulator</fullName>
    </submittedName>
</protein>
<dbReference type="InterPro" id="IPR037171">
    <property type="entry name" value="NagB/RpiA_transferase-like"/>
</dbReference>
<dbReference type="PROSITE" id="PS00894">
    <property type="entry name" value="HTH_DEOR_1"/>
    <property type="match status" value="1"/>
</dbReference>
<dbReference type="InterPro" id="IPR047779">
    <property type="entry name" value="AgaR-like"/>
</dbReference>